<name>A0A833RAP9_9POAL</name>
<dbReference type="EMBL" id="SWLB01000011">
    <property type="protein sequence ID" value="KAF3332239.1"/>
    <property type="molecule type" value="Genomic_DNA"/>
</dbReference>
<reference evidence="3" key="1">
    <citation type="submission" date="2020-01" db="EMBL/GenBank/DDBJ databases">
        <title>Genome sequence of Kobresia littledalei, the first chromosome-level genome in the family Cyperaceae.</title>
        <authorList>
            <person name="Qu G."/>
        </authorList>
    </citation>
    <scope>NUCLEOTIDE SEQUENCE</scope>
    <source>
        <strain evidence="3">C.B.Clarke</strain>
        <tissue evidence="3">Leaf</tissue>
    </source>
</reference>
<dbReference type="OrthoDB" id="20821at2759"/>
<evidence type="ECO:0000256" key="1">
    <source>
        <dbReference type="SAM" id="MobiDB-lite"/>
    </source>
</evidence>
<protein>
    <submittedName>
        <fullName evidence="3">Spartin</fullName>
    </submittedName>
</protein>
<dbReference type="InterPro" id="IPR009686">
    <property type="entry name" value="Senescence/spartin_C"/>
</dbReference>
<gene>
    <name evidence="3" type="ORF">FCM35_KLT01816</name>
</gene>
<feature type="region of interest" description="Disordered" evidence="1">
    <location>
        <begin position="1"/>
        <end position="27"/>
    </location>
</feature>
<evidence type="ECO:0000259" key="2">
    <source>
        <dbReference type="Pfam" id="PF06911"/>
    </source>
</evidence>
<feature type="domain" description="Senescence" evidence="2">
    <location>
        <begin position="236"/>
        <end position="423"/>
    </location>
</feature>
<dbReference type="Proteomes" id="UP000623129">
    <property type="component" value="Unassembled WGS sequence"/>
</dbReference>
<evidence type="ECO:0000313" key="4">
    <source>
        <dbReference type="Proteomes" id="UP000623129"/>
    </source>
</evidence>
<dbReference type="InterPro" id="IPR045036">
    <property type="entry name" value="Spartin-like"/>
</dbReference>
<dbReference type="PANTHER" id="PTHR21068:SF43">
    <property type="entry name" value="SPARTIN"/>
    <property type="match status" value="1"/>
</dbReference>
<sequence length="435" mass="46681">MAHYPNPDPNLFPTPSAPPMPSTSTPLYPTIDMSDLVENLFPDPHDVHDPNPISLPPPTQQALVEIPGAILHLIDAKHSVELASGALTIVRLLQGDNQLAVLACVGPDVQWPLTRDGAAVKLDALHYFFTLRVPPEDDETGGSTETLNYGLTLASKEQEILLHQLDAILHAYCNFSVQKVVVTETVEELDYRAVESVPDKVVAVGPEKEVLEKKAAAYWTTLAPNVEEYSGSVARGIASGSGKLAKGILWCGNVTVERLKWGNEFLIRRMKAGESEAEVSPETLKRIKRVKRVTKMSEKVATGILSGVVKVSGFISGSVANSKTGKKILSLVPGEIVLASLDGFEKIFDAVEVAGKNVLSTSSTVTTGLVSHRYGEKVARATNEGLDAAGHAVGTAWAVFKIRKALDPKSTLKPTMLAKTAVKSAVSEIKATKQK</sequence>
<dbReference type="Pfam" id="PF06911">
    <property type="entry name" value="Senescence"/>
    <property type="match status" value="1"/>
</dbReference>
<dbReference type="GO" id="GO:0005886">
    <property type="term" value="C:plasma membrane"/>
    <property type="evidence" value="ECO:0007669"/>
    <property type="project" value="TreeGrafter"/>
</dbReference>
<organism evidence="3 4">
    <name type="scientific">Carex littledalei</name>
    <dbReference type="NCBI Taxonomy" id="544730"/>
    <lineage>
        <taxon>Eukaryota</taxon>
        <taxon>Viridiplantae</taxon>
        <taxon>Streptophyta</taxon>
        <taxon>Embryophyta</taxon>
        <taxon>Tracheophyta</taxon>
        <taxon>Spermatophyta</taxon>
        <taxon>Magnoliopsida</taxon>
        <taxon>Liliopsida</taxon>
        <taxon>Poales</taxon>
        <taxon>Cyperaceae</taxon>
        <taxon>Cyperoideae</taxon>
        <taxon>Cariceae</taxon>
        <taxon>Carex</taxon>
        <taxon>Carex subgen. Euthyceras</taxon>
    </lineage>
</organism>
<feature type="compositionally biased region" description="Pro residues" evidence="1">
    <location>
        <begin position="1"/>
        <end position="21"/>
    </location>
</feature>
<evidence type="ECO:0000313" key="3">
    <source>
        <dbReference type="EMBL" id="KAF3332239.1"/>
    </source>
</evidence>
<proteinExistence type="predicted"/>
<dbReference type="PANTHER" id="PTHR21068">
    <property type="entry name" value="SPARTIN"/>
    <property type="match status" value="1"/>
</dbReference>
<accession>A0A833RAP9</accession>
<keyword evidence="4" id="KW-1185">Reference proteome</keyword>
<dbReference type="AlphaFoldDB" id="A0A833RAP9"/>
<comment type="caution">
    <text evidence="3">The sequence shown here is derived from an EMBL/GenBank/DDBJ whole genome shotgun (WGS) entry which is preliminary data.</text>
</comment>